<name>A0ABY6HVK2_9ARCH</name>
<feature type="transmembrane region" description="Helical" evidence="2">
    <location>
        <begin position="49"/>
        <end position="67"/>
    </location>
</feature>
<gene>
    <name evidence="3" type="ORF">NEF87_002769</name>
</gene>
<keyword evidence="2" id="KW-0812">Transmembrane</keyword>
<dbReference type="EMBL" id="CP104013">
    <property type="protein sequence ID" value="UYP46484.1"/>
    <property type="molecule type" value="Genomic_DNA"/>
</dbReference>
<sequence>MTSWDRDGDGIPDSFDNDVDHDDGDLFDFWEHGPDEDSDDSSSPGIKSTYTSICVIIIVIFIFFMIVNNNTF</sequence>
<evidence type="ECO:0000313" key="4">
    <source>
        <dbReference type="Proteomes" id="UP001208689"/>
    </source>
</evidence>
<keyword evidence="2" id="KW-1133">Transmembrane helix</keyword>
<feature type="compositionally biased region" description="Acidic residues" evidence="1">
    <location>
        <begin position="15"/>
        <end position="28"/>
    </location>
</feature>
<keyword evidence="4" id="KW-1185">Reference proteome</keyword>
<keyword evidence="2" id="KW-0472">Membrane</keyword>
<evidence type="ECO:0000256" key="1">
    <source>
        <dbReference type="SAM" id="MobiDB-lite"/>
    </source>
</evidence>
<reference evidence="3" key="1">
    <citation type="submission" date="2022-09" db="EMBL/GenBank/DDBJ databases">
        <title>Actin cytoskeleton and complex cell architecture in an #Asgard archaeon.</title>
        <authorList>
            <person name="Ponce Toledo R.I."/>
            <person name="Schleper C."/>
            <person name="Rodrigues Oliveira T."/>
            <person name="Wollweber F."/>
            <person name="Xu J."/>
            <person name="Rittmann S."/>
            <person name="Klingl A."/>
            <person name="Pilhofer M."/>
        </authorList>
    </citation>
    <scope>NUCLEOTIDE SEQUENCE</scope>
    <source>
        <strain evidence="3">B-35</strain>
    </source>
</reference>
<evidence type="ECO:0000256" key="2">
    <source>
        <dbReference type="SAM" id="Phobius"/>
    </source>
</evidence>
<proteinExistence type="predicted"/>
<organism evidence="3 4">
    <name type="scientific">Candidatus Lokiarchaeum ossiferum</name>
    <dbReference type="NCBI Taxonomy" id="2951803"/>
    <lineage>
        <taxon>Archaea</taxon>
        <taxon>Promethearchaeati</taxon>
        <taxon>Promethearchaeota</taxon>
        <taxon>Promethearchaeia</taxon>
        <taxon>Promethearchaeales</taxon>
        <taxon>Promethearchaeaceae</taxon>
        <taxon>Candidatus Lokiarchaeum</taxon>
    </lineage>
</organism>
<feature type="region of interest" description="Disordered" evidence="1">
    <location>
        <begin position="1"/>
        <end position="46"/>
    </location>
</feature>
<accession>A0ABY6HVK2</accession>
<dbReference type="Proteomes" id="UP001208689">
    <property type="component" value="Chromosome"/>
</dbReference>
<protein>
    <submittedName>
        <fullName evidence="3">Uncharacterized protein</fullName>
    </submittedName>
</protein>
<evidence type="ECO:0000313" key="3">
    <source>
        <dbReference type="EMBL" id="UYP46484.1"/>
    </source>
</evidence>